<comment type="caution">
    <text evidence="2">The sequence shown here is derived from an EMBL/GenBank/DDBJ whole genome shotgun (WGS) entry which is preliminary data.</text>
</comment>
<feature type="region of interest" description="Disordered" evidence="1">
    <location>
        <begin position="106"/>
        <end position="147"/>
    </location>
</feature>
<dbReference type="InParanoid" id="A0A151ZAV8"/>
<proteinExistence type="predicted"/>
<reference evidence="2 3" key="1">
    <citation type="submission" date="2015-12" db="EMBL/GenBank/DDBJ databases">
        <title>Dictyostelia acquired genes for synthesis and detection of signals that induce cell-type specialization by lateral gene transfer from prokaryotes.</title>
        <authorList>
            <person name="Gloeckner G."/>
            <person name="Schaap P."/>
        </authorList>
    </citation>
    <scope>NUCLEOTIDE SEQUENCE [LARGE SCALE GENOMIC DNA]</scope>
    <source>
        <strain evidence="2 3">TK</strain>
    </source>
</reference>
<dbReference type="OMA" id="FIDINKW"/>
<protein>
    <submittedName>
        <fullName evidence="2">Uncharacterized protein</fullName>
    </submittedName>
</protein>
<sequence length="263" mass="30337">MSSSSTPNTSSSLSFRITLDHIKEDLSNLESLDSTEYFQDLILNFNRTKENKEGIQQQQQQHQHQYDVFDYILKNVNLNDISDDYIYIREIDNELSLKDIASHVNEHSDNENIDTQPKDHSGVSHSGNKDKKEDIDNSNSQNNNENIIEKAKSEIKRNKKKMIKKVIELKSHDTTFNEAFKLLETDRWLKSKGLDLISEDGTIQSDIMTYISELNTSIDQIQNIIDNNNNSKTKNSIEKEHTSILTPPLESTTLNKSQEFDNK</sequence>
<dbReference type="Proteomes" id="UP000076078">
    <property type="component" value="Unassembled WGS sequence"/>
</dbReference>
<dbReference type="EMBL" id="LODT01000035">
    <property type="protein sequence ID" value="KYQ91079.1"/>
    <property type="molecule type" value="Genomic_DNA"/>
</dbReference>
<evidence type="ECO:0000313" key="2">
    <source>
        <dbReference type="EMBL" id="KYQ91079.1"/>
    </source>
</evidence>
<feature type="compositionally biased region" description="Low complexity" evidence="1">
    <location>
        <begin position="137"/>
        <end position="146"/>
    </location>
</feature>
<dbReference type="STRING" id="361077.A0A151ZAV8"/>
<name>A0A151ZAV8_TIELA</name>
<dbReference type="OrthoDB" id="21220at2759"/>
<dbReference type="AlphaFoldDB" id="A0A151ZAV8"/>
<dbReference type="FunCoup" id="A0A151ZAV8">
    <property type="interactions" value="425"/>
</dbReference>
<evidence type="ECO:0000256" key="1">
    <source>
        <dbReference type="SAM" id="MobiDB-lite"/>
    </source>
</evidence>
<evidence type="ECO:0000313" key="3">
    <source>
        <dbReference type="Proteomes" id="UP000076078"/>
    </source>
</evidence>
<accession>A0A151ZAV8</accession>
<feature type="compositionally biased region" description="Basic and acidic residues" evidence="1">
    <location>
        <begin position="106"/>
        <end position="135"/>
    </location>
</feature>
<organism evidence="2 3">
    <name type="scientific">Tieghemostelium lacteum</name>
    <name type="common">Slime mold</name>
    <name type="synonym">Dictyostelium lacteum</name>
    <dbReference type="NCBI Taxonomy" id="361077"/>
    <lineage>
        <taxon>Eukaryota</taxon>
        <taxon>Amoebozoa</taxon>
        <taxon>Evosea</taxon>
        <taxon>Eumycetozoa</taxon>
        <taxon>Dictyostelia</taxon>
        <taxon>Dictyosteliales</taxon>
        <taxon>Raperosteliaceae</taxon>
        <taxon>Tieghemostelium</taxon>
    </lineage>
</organism>
<keyword evidence="3" id="KW-1185">Reference proteome</keyword>
<gene>
    <name evidence="2" type="ORF">DLAC_07983</name>
</gene>